<dbReference type="AlphaFoldDB" id="A0A1V0ABS4"/>
<gene>
    <name evidence="2" type="ORF">BKM31_44815</name>
</gene>
<keyword evidence="3" id="KW-1185">Reference proteome</keyword>
<evidence type="ECO:0000256" key="1">
    <source>
        <dbReference type="SAM" id="MobiDB-lite"/>
    </source>
</evidence>
<organism evidence="2 3">
    <name type="scientific">[Actinomadura] parvosata subsp. kistnae</name>
    <dbReference type="NCBI Taxonomy" id="1909395"/>
    <lineage>
        <taxon>Bacteria</taxon>
        <taxon>Bacillati</taxon>
        <taxon>Actinomycetota</taxon>
        <taxon>Actinomycetes</taxon>
        <taxon>Streptosporangiales</taxon>
        <taxon>Streptosporangiaceae</taxon>
        <taxon>Nonomuraea</taxon>
    </lineage>
</organism>
<reference evidence="3" key="1">
    <citation type="journal article" date="2017" name="Med. Chem. Commun.">
        <title>Nonomuraea sp. ATCC 55076 harbours the largest actinomycete chromosome to date and the kistamicin biosynthetic gene cluster.</title>
        <authorList>
            <person name="Nazari B."/>
            <person name="Forneris C.C."/>
            <person name="Gibson M.I."/>
            <person name="Moon K."/>
            <person name="Schramma K.R."/>
            <person name="Seyedsayamdost M.R."/>
        </authorList>
    </citation>
    <scope>NUCLEOTIDE SEQUENCE [LARGE SCALE GENOMIC DNA]</scope>
    <source>
        <strain evidence="3">ATCC 55076</strain>
    </source>
</reference>
<dbReference type="STRING" id="1909395.BKM31_44815"/>
<dbReference type="InterPro" id="IPR056037">
    <property type="entry name" value="DUF7620"/>
</dbReference>
<feature type="region of interest" description="Disordered" evidence="1">
    <location>
        <begin position="1"/>
        <end position="25"/>
    </location>
</feature>
<proteinExistence type="predicted"/>
<dbReference type="EMBL" id="CP017717">
    <property type="protein sequence ID" value="AQZ67646.1"/>
    <property type="molecule type" value="Genomic_DNA"/>
</dbReference>
<dbReference type="RefSeq" id="WP_080043959.1">
    <property type="nucleotide sequence ID" value="NZ_CP017717.1"/>
</dbReference>
<dbReference type="Pfam" id="PF24596">
    <property type="entry name" value="DUF7620"/>
    <property type="match status" value="1"/>
</dbReference>
<dbReference type="KEGG" id="noa:BKM31_44815"/>
<sequence>MTRPEDHDIEQAKREAEQSKLQAQQEFRDAKERAARHRSWAQTLRELREANGFSRLLDDAFGGGSA</sequence>
<dbReference type="Proteomes" id="UP000190797">
    <property type="component" value="Chromosome"/>
</dbReference>
<protein>
    <submittedName>
        <fullName evidence="2">Uncharacterized protein</fullName>
    </submittedName>
</protein>
<evidence type="ECO:0000313" key="3">
    <source>
        <dbReference type="Proteomes" id="UP000190797"/>
    </source>
</evidence>
<dbReference type="OrthoDB" id="9963013at2"/>
<name>A0A1V0ABS4_9ACTN</name>
<feature type="compositionally biased region" description="Basic and acidic residues" evidence="1">
    <location>
        <begin position="1"/>
        <end position="18"/>
    </location>
</feature>
<accession>A0A1V0ABS4</accession>
<evidence type="ECO:0000313" key="2">
    <source>
        <dbReference type="EMBL" id="AQZ67646.1"/>
    </source>
</evidence>